<dbReference type="PROSITE" id="PS51257">
    <property type="entry name" value="PROKAR_LIPOPROTEIN"/>
    <property type="match status" value="1"/>
</dbReference>
<dbReference type="EMBL" id="CP119316">
    <property type="protein sequence ID" value="WEK45234.1"/>
    <property type="molecule type" value="Genomic_DNA"/>
</dbReference>
<dbReference type="GO" id="GO:0009166">
    <property type="term" value="P:nucleotide catabolic process"/>
    <property type="evidence" value="ECO:0007669"/>
    <property type="project" value="InterPro"/>
</dbReference>
<keyword evidence="1 2" id="KW-0732">Signal</keyword>
<dbReference type="InterPro" id="IPR029052">
    <property type="entry name" value="Metallo-depent_PP-like"/>
</dbReference>
<evidence type="ECO:0000256" key="1">
    <source>
        <dbReference type="ARBA" id="ARBA00022729"/>
    </source>
</evidence>
<dbReference type="Pfam" id="PF02872">
    <property type="entry name" value="5_nucleotid_C"/>
    <property type="match status" value="1"/>
</dbReference>
<dbReference type="PRINTS" id="PR01607">
    <property type="entry name" value="APYRASEFAMLY"/>
</dbReference>
<dbReference type="SUPFAM" id="SSF55816">
    <property type="entry name" value="5'-nucleotidase (syn. UDP-sugar hydrolase), C-terminal domain"/>
    <property type="match status" value="1"/>
</dbReference>
<dbReference type="SUPFAM" id="SSF56300">
    <property type="entry name" value="Metallo-dependent phosphatases"/>
    <property type="match status" value="1"/>
</dbReference>
<dbReference type="KEGG" id="acob:P0Y56_09310"/>
<dbReference type="InterPro" id="IPR004843">
    <property type="entry name" value="Calcineurin-like_PHP"/>
</dbReference>
<sequence>MMKRALFGFALSFTLAGCATNYDHGTLTLREKPPEPGGAAAPVIVGIVALNDFHGALEPPRATVTAPDGKGGSVAVPAGGAAWLASAVDSLRAKYPNNVTVAAGDLISASQLSSSIYLDEPAIGVLNRLGLEFSAVGNHEFDGGVDELLRKQSGGCAKYTTRQPCQIEQFGGARFHYLAASTHRADGSTIFPATGLKSFGSGAAKVTVGFIGLTLKDTPNIVSPDGVAGVTFSDEADTINALVPQLEQEGADAIVVLIHQGGKTSSAQPDPNGCADFTGDIQPILARLDPRVDVVVSGHTHWAYICDYGAVDPRRPFLLTSAGVYGELVTDIALEIDPRTHRVIGKHAHNVIVQSDAYPSSRGPVANNDLFPRFEPRTDIAAYVKTYTDAAKVFSGRIVGAVDRAAAKPGAQNAATGGPLGNLVADSQLAATRSAGAEIAFTNPFSLRAPLDPPPGGSLTYDAIYKVEPFANTLITLSMTGAEIKAVLEQGFDDEDPQQSLSPSAGFIYRFDTSRPVGERVVGITLAGKPLDPARTYRVTVNSFLAAGGDGFTVFAPQKDATKGGIDLDALEAWVKGTAPRAVPQEERAIDARPPA</sequence>
<evidence type="ECO:0000259" key="3">
    <source>
        <dbReference type="Pfam" id="PF00149"/>
    </source>
</evidence>
<evidence type="ECO:0000259" key="4">
    <source>
        <dbReference type="Pfam" id="PF02872"/>
    </source>
</evidence>
<dbReference type="PANTHER" id="PTHR11575:SF24">
    <property type="entry name" value="5'-NUCLEOTIDASE"/>
    <property type="match status" value="1"/>
</dbReference>
<dbReference type="InterPro" id="IPR036907">
    <property type="entry name" value="5'-Nucleotdase_C_sf"/>
</dbReference>
<dbReference type="GO" id="GO:0000166">
    <property type="term" value="F:nucleotide binding"/>
    <property type="evidence" value="ECO:0007669"/>
    <property type="project" value="UniProtKB-KW"/>
</dbReference>
<dbReference type="InterPro" id="IPR008334">
    <property type="entry name" value="5'-Nucleotdase_C"/>
</dbReference>
<dbReference type="GO" id="GO:0008253">
    <property type="term" value="F:5'-nucleotidase activity"/>
    <property type="evidence" value="ECO:0007669"/>
    <property type="project" value="TreeGrafter"/>
</dbReference>
<dbReference type="PANTHER" id="PTHR11575">
    <property type="entry name" value="5'-NUCLEOTIDASE-RELATED"/>
    <property type="match status" value="1"/>
</dbReference>
<feature type="domain" description="5'-Nucleotidase C-terminal" evidence="4">
    <location>
        <begin position="413"/>
        <end position="556"/>
    </location>
</feature>
<gene>
    <name evidence="5" type="ORF">P0Y56_09310</name>
</gene>
<evidence type="ECO:0000313" key="6">
    <source>
        <dbReference type="Proteomes" id="UP001218362"/>
    </source>
</evidence>
<keyword evidence="2" id="KW-0378">Hydrolase</keyword>
<dbReference type="Gene3D" id="3.60.21.10">
    <property type="match status" value="1"/>
</dbReference>
<dbReference type="GO" id="GO:0030288">
    <property type="term" value="C:outer membrane-bounded periplasmic space"/>
    <property type="evidence" value="ECO:0007669"/>
    <property type="project" value="TreeGrafter"/>
</dbReference>
<evidence type="ECO:0000313" key="5">
    <source>
        <dbReference type="EMBL" id="WEK45234.1"/>
    </source>
</evidence>
<feature type="chain" id="PRO_5042313339" evidence="2">
    <location>
        <begin position="20"/>
        <end position="596"/>
    </location>
</feature>
<protein>
    <submittedName>
        <fullName evidence="5">Bifunctional metallophosphatase/5'-nucleotidase</fullName>
    </submittedName>
</protein>
<evidence type="ECO:0000256" key="2">
    <source>
        <dbReference type="RuleBase" id="RU362119"/>
    </source>
</evidence>
<dbReference type="InterPro" id="IPR006179">
    <property type="entry name" value="5_nucleotidase/apyrase"/>
</dbReference>
<dbReference type="GO" id="GO:0008768">
    <property type="term" value="F:UDP-sugar diphosphatase activity"/>
    <property type="evidence" value="ECO:0007669"/>
    <property type="project" value="TreeGrafter"/>
</dbReference>
<dbReference type="Proteomes" id="UP001218362">
    <property type="component" value="Chromosome"/>
</dbReference>
<accession>A0AAJ6BLD1</accession>
<organism evidence="5 6">
    <name type="scientific">Candidatus Andeanibacterium colombiense</name>
    <dbReference type="NCBI Taxonomy" id="3121345"/>
    <lineage>
        <taxon>Bacteria</taxon>
        <taxon>Pseudomonadati</taxon>
        <taxon>Pseudomonadota</taxon>
        <taxon>Alphaproteobacteria</taxon>
        <taxon>Sphingomonadales</taxon>
        <taxon>Sphingomonadaceae</taxon>
        <taxon>Candidatus Andeanibacterium</taxon>
    </lineage>
</organism>
<reference evidence="5" key="1">
    <citation type="submission" date="2023-03" db="EMBL/GenBank/DDBJ databases">
        <title>Andean soil-derived lignocellulolytic bacterial consortium as a source of novel taxa and putative plastic-active enzymes.</title>
        <authorList>
            <person name="Diaz-Garcia L."/>
            <person name="Chuvochina M."/>
            <person name="Feuerriegel G."/>
            <person name="Bunk B."/>
            <person name="Sproer C."/>
            <person name="Streit W.R."/>
            <person name="Rodriguez L.M."/>
            <person name="Overmann J."/>
            <person name="Jimenez D.J."/>
        </authorList>
    </citation>
    <scope>NUCLEOTIDE SEQUENCE</scope>
    <source>
        <strain evidence="5">MAG 26</strain>
    </source>
</reference>
<comment type="similarity">
    <text evidence="2">Belongs to the 5'-nucleotidase family.</text>
</comment>
<feature type="domain" description="Calcineurin-like phosphoesterase" evidence="3">
    <location>
        <begin position="47"/>
        <end position="302"/>
    </location>
</feature>
<dbReference type="Pfam" id="PF00149">
    <property type="entry name" value="Metallophos"/>
    <property type="match status" value="1"/>
</dbReference>
<keyword evidence="2" id="KW-0547">Nucleotide-binding</keyword>
<proteinExistence type="inferred from homology"/>
<name>A0AAJ6BLD1_9SPHN</name>
<dbReference type="AlphaFoldDB" id="A0AAJ6BLD1"/>
<dbReference type="Gene3D" id="3.90.780.10">
    <property type="entry name" value="5'-Nucleotidase, C-terminal domain"/>
    <property type="match status" value="1"/>
</dbReference>
<feature type="signal peptide" evidence="2">
    <location>
        <begin position="1"/>
        <end position="19"/>
    </location>
</feature>